<dbReference type="GO" id="GO:0005524">
    <property type="term" value="F:ATP binding"/>
    <property type="evidence" value="ECO:0007669"/>
    <property type="project" value="InterPro"/>
</dbReference>
<dbReference type="OrthoDB" id="422172at2"/>
<name>A0A2T1GKP4_9CYAN</name>
<dbReference type="PANTHER" id="PTHR46638:SF1">
    <property type="entry name" value="CORRINOID ADENOSYLTRANSFERASE"/>
    <property type="match status" value="1"/>
</dbReference>
<dbReference type="PANTHER" id="PTHR46638">
    <property type="entry name" value="CORRINOID ADENOSYLTRANSFERASE"/>
    <property type="match status" value="1"/>
</dbReference>
<comment type="caution">
    <text evidence="1">The sequence shown here is derived from an EMBL/GenBank/DDBJ whole genome shotgun (WGS) entry which is preliminary data.</text>
</comment>
<dbReference type="Gene3D" id="3.40.50.300">
    <property type="entry name" value="P-loop containing nucleotide triphosphate hydrolases"/>
    <property type="match status" value="1"/>
</dbReference>
<organism evidence="1 2">
    <name type="scientific">Chamaesiphon polymorphus CCALA 037</name>
    <dbReference type="NCBI Taxonomy" id="2107692"/>
    <lineage>
        <taxon>Bacteria</taxon>
        <taxon>Bacillati</taxon>
        <taxon>Cyanobacteriota</taxon>
        <taxon>Cyanophyceae</taxon>
        <taxon>Gomontiellales</taxon>
        <taxon>Chamaesiphonaceae</taxon>
        <taxon>Chamaesiphon</taxon>
    </lineage>
</organism>
<dbReference type="SUPFAM" id="SSF52540">
    <property type="entry name" value="P-loop containing nucleoside triphosphate hydrolases"/>
    <property type="match status" value="1"/>
</dbReference>
<dbReference type="GO" id="GO:0008817">
    <property type="term" value="F:corrinoid adenosyltransferase activity"/>
    <property type="evidence" value="ECO:0007669"/>
    <property type="project" value="UniProtKB-EC"/>
</dbReference>
<keyword evidence="2" id="KW-1185">Reference proteome</keyword>
<dbReference type="RefSeq" id="WP_106300860.1">
    <property type="nucleotide sequence ID" value="NZ_PVWO01000036.1"/>
</dbReference>
<dbReference type="Pfam" id="PF02572">
    <property type="entry name" value="CobA_CobO_BtuR"/>
    <property type="match status" value="1"/>
</dbReference>
<dbReference type="GO" id="GO:0009236">
    <property type="term" value="P:cobalamin biosynthetic process"/>
    <property type="evidence" value="ECO:0007669"/>
    <property type="project" value="InterPro"/>
</dbReference>
<dbReference type="AlphaFoldDB" id="A0A2T1GKP4"/>
<evidence type="ECO:0000313" key="2">
    <source>
        <dbReference type="Proteomes" id="UP000238937"/>
    </source>
</evidence>
<dbReference type="EC" id="2.5.1.17" evidence="1"/>
<sequence>MIAQLNSHPEHTSVSCNTISTLHKQIEIVDTPADRFCTEIVANALKIASTGQRVLIVQLLKGGIRQGHDRIINLAQNLDWIRCNLIRNISIADLNDLELHNFEQLWKHVRGATRSSEYSLVILDDLSLAIELGLISIEAATTFLTKLPEDLKIILTGTNPHPAIVELAH</sequence>
<dbReference type="InterPro" id="IPR003724">
    <property type="entry name" value="CblAdoTrfase_CobA"/>
</dbReference>
<reference evidence="1 2" key="1">
    <citation type="submission" date="2018-03" db="EMBL/GenBank/DDBJ databases">
        <title>The ancient ancestry and fast evolution of plastids.</title>
        <authorList>
            <person name="Moore K.R."/>
            <person name="Magnabosco C."/>
            <person name="Momper L."/>
            <person name="Gold D.A."/>
            <person name="Bosak T."/>
            <person name="Fournier G.P."/>
        </authorList>
    </citation>
    <scope>NUCLEOTIDE SEQUENCE [LARGE SCALE GENOMIC DNA]</scope>
    <source>
        <strain evidence="1 2">CCALA 037</strain>
    </source>
</reference>
<dbReference type="InterPro" id="IPR027417">
    <property type="entry name" value="P-loop_NTPase"/>
</dbReference>
<keyword evidence="1" id="KW-0808">Transferase</keyword>
<dbReference type="Proteomes" id="UP000238937">
    <property type="component" value="Unassembled WGS sequence"/>
</dbReference>
<gene>
    <name evidence="1" type="ORF">C7B77_04850</name>
</gene>
<dbReference type="EMBL" id="PVWO01000036">
    <property type="protein sequence ID" value="PSB58411.1"/>
    <property type="molecule type" value="Genomic_DNA"/>
</dbReference>
<proteinExistence type="predicted"/>
<accession>A0A2T1GKP4</accession>
<protein>
    <submittedName>
        <fullName evidence="1">Cob(I)yrinic acid a c-diamide adenosyltransferase</fullName>
        <ecNumber evidence="1">2.5.1.17</ecNumber>
    </submittedName>
</protein>
<evidence type="ECO:0000313" key="1">
    <source>
        <dbReference type="EMBL" id="PSB58411.1"/>
    </source>
</evidence>